<accession>A0ABY4IRV9</accession>
<dbReference type="Gene3D" id="2.70.98.10">
    <property type="match status" value="1"/>
</dbReference>
<evidence type="ECO:0000313" key="12">
    <source>
        <dbReference type="Proteomes" id="UP000831963"/>
    </source>
</evidence>
<dbReference type="InterPro" id="IPR008979">
    <property type="entry name" value="Galactose-bd-like_sf"/>
</dbReference>
<dbReference type="Gene3D" id="2.60.220.10">
    <property type="entry name" value="Polysaccharide lyase family 8-like, C-terminal"/>
    <property type="match status" value="1"/>
</dbReference>
<organism evidence="11 12">
    <name type="scientific">Microbacterium galbinum</name>
    <dbReference type="NCBI Taxonomy" id="2851646"/>
    <lineage>
        <taxon>Bacteria</taxon>
        <taxon>Bacillati</taxon>
        <taxon>Actinomycetota</taxon>
        <taxon>Actinomycetes</taxon>
        <taxon>Micrococcales</taxon>
        <taxon>Microbacteriaceae</taxon>
        <taxon>Microbacterium</taxon>
    </lineage>
</organism>
<dbReference type="InterPro" id="IPR036116">
    <property type="entry name" value="FN3_sf"/>
</dbReference>
<dbReference type="InterPro" id="IPR012970">
    <property type="entry name" value="Lyase_8_alpha_N"/>
</dbReference>
<dbReference type="CDD" id="cd00063">
    <property type="entry name" value="FN3"/>
    <property type="match status" value="1"/>
</dbReference>
<proteinExistence type="inferred from homology"/>
<dbReference type="Pfam" id="PF22633">
    <property type="entry name" value="F5_F8_type_C_2"/>
    <property type="match status" value="2"/>
</dbReference>
<keyword evidence="12" id="KW-1185">Reference proteome</keyword>
<evidence type="ECO:0000256" key="6">
    <source>
        <dbReference type="SAM" id="MobiDB-lite"/>
    </source>
</evidence>
<dbReference type="RefSeq" id="WP_247957444.1">
    <property type="nucleotide sequence ID" value="NZ_CP078077.1"/>
</dbReference>
<dbReference type="PANTHER" id="PTHR38481">
    <property type="entry name" value="HYALURONATE LYASE"/>
    <property type="match status" value="1"/>
</dbReference>
<keyword evidence="5" id="KW-0119">Carbohydrate metabolism</keyword>
<keyword evidence="4" id="KW-0378">Hydrolase</keyword>
<dbReference type="PROSITE" id="PS50022">
    <property type="entry name" value="FA58C_3"/>
    <property type="match status" value="3"/>
</dbReference>
<feature type="compositionally biased region" description="Gly residues" evidence="6">
    <location>
        <begin position="1456"/>
        <end position="1488"/>
    </location>
</feature>
<dbReference type="Pfam" id="PF00041">
    <property type="entry name" value="fn3"/>
    <property type="match status" value="1"/>
</dbReference>
<feature type="region of interest" description="Disordered" evidence="6">
    <location>
        <begin position="1451"/>
        <end position="1488"/>
    </location>
</feature>
<evidence type="ECO:0000256" key="7">
    <source>
        <dbReference type="SAM" id="Phobius"/>
    </source>
</evidence>
<keyword evidence="2 8" id="KW-0732">Signal</keyword>
<feature type="domain" description="F5/8 type C" evidence="9">
    <location>
        <begin position="976"/>
        <end position="1116"/>
    </location>
</feature>
<evidence type="ECO:0000259" key="10">
    <source>
        <dbReference type="PROSITE" id="PS50853"/>
    </source>
</evidence>
<dbReference type="Gene3D" id="1.20.1270.90">
    <property type="entry name" value="AF1782-like"/>
    <property type="match status" value="1"/>
</dbReference>
<dbReference type="InterPro" id="IPR038970">
    <property type="entry name" value="Lyase_8"/>
</dbReference>
<keyword evidence="7" id="KW-1133">Transmembrane helix</keyword>
<evidence type="ECO:0000313" key="11">
    <source>
        <dbReference type="EMBL" id="UPL14390.1"/>
    </source>
</evidence>
<dbReference type="Pfam" id="PF02278">
    <property type="entry name" value="Lyase_8"/>
    <property type="match status" value="1"/>
</dbReference>
<dbReference type="SUPFAM" id="SSF48230">
    <property type="entry name" value="Chondroitin AC/alginate lyase"/>
    <property type="match status" value="1"/>
</dbReference>
<dbReference type="Gene3D" id="2.60.40.10">
    <property type="entry name" value="Immunoglobulins"/>
    <property type="match status" value="1"/>
</dbReference>
<evidence type="ECO:0000256" key="2">
    <source>
        <dbReference type="ARBA" id="ARBA00022729"/>
    </source>
</evidence>
<gene>
    <name evidence="11" type="ORF">KV396_07850</name>
</gene>
<evidence type="ECO:0000259" key="9">
    <source>
        <dbReference type="PROSITE" id="PS50022"/>
    </source>
</evidence>
<dbReference type="InterPro" id="IPR004103">
    <property type="entry name" value="Lyase_8_C"/>
</dbReference>
<keyword evidence="7" id="KW-0812">Transmembrane</keyword>
<protein>
    <submittedName>
        <fullName evidence="11">Discoidin domain-containing protein</fullName>
    </submittedName>
</protein>
<dbReference type="SMART" id="SM00060">
    <property type="entry name" value="FN3"/>
    <property type="match status" value="1"/>
</dbReference>
<evidence type="ECO:0000256" key="8">
    <source>
        <dbReference type="SAM" id="SignalP"/>
    </source>
</evidence>
<dbReference type="InterPro" id="IPR013783">
    <property type="entry name" value="Ig-like_fold"/>
</dbReference>
<dbReference type="InterPro" id="IPR000421">
    <property type="entry name" value="FA58C"/>
</dbReference>
<dbReference type="InterPro" id="IPR014718">
    <property type="entry name" value="GH-type_carb-bd"/>
</dbReference>
<dbReference type="Gene3D" id="2.60.120.260">
    <property type="entry name" value="Galactose-binding domain-like"/>
    <property type="match status" value="3"/>
</dbReference>
<dbReference type="PROSITE" id="PS50853">
    <property type="entry name" value="FN3"/>
    <property type="match status" value="1"/>
</dbReference>
<reference evidence="11 12" key="1">
    <citation type="submission" date="2021-06" db="EMBL/GenBank/DDBJ databases">
        <title>Genome-based taxonomic framework of Microbacterium strains isolated from marine environment, the description of four new species and reclassification of four preexisting species.</title>
        <authorList>
            <person name="Lee S.D."/>
            <person name="Kim S.-M."/>
            <person name="Byeon Y.-S."/>
            <person name="Yang H.L."/>
            <person name="Kim I.S."/>
        </authorList>
    </citation>
    <scope>NUCLEOTIDE SEQUENCE [LARGE SCALE GENOMIC DNA]</scope>
    <source>
        <strain evidence="11 12">SSW1-36</strain>
    </source>
</reference>
<keyword evidence="5" id="KW-0624">Polysaccharide degradation</keyword>
<dbReference type="InterPro" id="IPR008929">
    <property type="entry name" value="Chondroitin_lyas"/>
</dbReference>
<dbReference type="EMBL" id="CP078077">
    <property type="protein sequence ID" value="UPL14390.1"/>
    <property type="molecule type" value="Genomic_DNA"/>
</dbReference>
<dbReference type="SUPFAM" id="SSF49863">
    <property type="entry name" value="Hyaluronate lyase-like, C-terminal domain"/>
    <property type="match status" value="1"/>
</dbReference>
<feature type="chain" id="PRO_5045621705" evidence="8">
    <location>
        <begin position="28"/>
        <end position="1523"/>
    </location>
</feature>
<evidence type="ECO:0000256" key="5">
    <source>
        <dbReference type="ARBA" id="ARBA00023326"/>
    </source>
</evidence>
<feature type="signal peptide" evidence="8">
    <location>
        <begin position="1"/>
        <end position="27"/>
    </location>
</feature>
<feature type="transmembrane region" description="Helical" evidence="7">
    <location>
        <begin position="1495"/>
        <end position="1514"/>
    </location>
</feature>
<sequence length="1523" mass="159612">MKRIAAFIAFTLALVLGSSALAAPASAAPEDDVATVIDRLEEYYLGQGDEIIIANGIYLARTSEALDYVASQNADGSWSDVNYADRTSSANGSVWSAYTALYRMLAMTQAYKDPNAEGFGDPRLVDAVGRALLHWDRVNPGNTNWWETEIGESIAMGRISMFLGSALSPEAFDVALKHNTGKLDPVGANGAWRTSNYIFEALSTRDIAKVKEGFATIVATIAVDHSGTVQEAVQPDGSFWAHGAQLYSEGYGMVLFTYAALWSDVARGTGLAFTRDQLDSIAFYFISGTRWLIRGEIGMLYLNYRPPKTVNDITSHASEFIEPLQRMARTDALYATAYQAVLDGVLGKTETNGVTGNKYFWRSEFSSHLRDGYGIFTRLNSSRTFGAELRTSYRDELGNPVYWNAMGSTAIQVNNREYLDLGPAFDWWHYPGVTAPNVKRTERGFENRGRNGDGGSFTGGTSNGEFGASVLTLDTAGTTAQKSYFSFDEGMVALGAGIASTSDAAVHTTINQAAAKPNASVGGRPVAGGTDQQGVGSATWAYNDEVGYVFAAGQDVKVSNKTQSGSWEGEEAISRDAFSLYVDHGAKPAAGTYDYTVLPAATPAEVEAYAAKPTIRTLRNDTAVQAVRSSDAGITMATFFAPGSLDLGDGRTLTVDQPSIVLLDERSDTPVVSLSNPDRAGLSVGVTLAGGGAEKHAVFRLGSGENLGKTVTAPLVDGTLPASSPFAASSTADGSSVDALGDRDTASVWRSAAGGTQWAAAALPRGSWVTKVTIDWADAHATDYVVQTSPNGVDWTDRANISGGDGGLDEVPITPTAAENVRVLLLGGEGAGYGIRELTVASSVNLAIDSATRASGYAGYNLVFSLADGDPDTRWRGNNADSAWAQIDLGSSKPVSTVRLSWEAAFAKTYKIQLSDDGRSWRDAYTTPSGGSDGGIDVITLDGQTARYVRMQTLTRALNYGPSLWEFEVFSDRLVVEAPAVPAANANLALGRPTTVDSVHQNNATITGPRATDGSKSTKWSSARAVAEHWLQVDLGSVRSVSRAVVAWEAGTSNDYRIEGSVDGATWRPLARVQTAQPTLTHTHDFAPAEVRYARLAGLPSTQYGLNIWEFELYGGYTFECTGPVTAPRDSTAVVAATVSPVAPDDVFTAISMDESIVTVAGEARVSPDGRVEVDLQAREPGRTTVGIRHQGGTEIAWCGVTVDADTSRLQAQIDAANALDSTAYTPESWAPLLPALEAAKQVRGTPGAPQEDADAAAAALEAALAGLVRLDAVSSAPRDVVATASRDVVTVQWSAPERLGGSPVTAYEVTVGDHVVQVEDGALTASVADLAPGDYGVTVRAQNVGGWSEPSAPVTVTVDPDVVAPVVTVEGSPKVGGRIDMTGSGFEPGVEYVIQLRSTPADLGVVIADDDGAIAFRGVVPEDTDPGEHTIVVMQADADIASTPVLILAADEPGVPGGPGTPGTPGGGTPGGGTPGGGAEGPGGLPATGGDLTWLPWTLAIALLLLGSGAVAVRLRRGATTD</sequence>
<comment type="similarity">
    <text evidence="1">Belongs to the polysaccharide lyase 8 family.</text>
</comment>
<feature type="domain" description="Fibronectin type-III" evidence="10">
    <location>
        <begin position="1277"/>
        <end position="1362"/>
    </location>
</feature>
<dbReference type="Pfam" id="PF08124">
    <property type="entry name" value="Lyase_8_N"/>
    <property type="match status" value="1"/>
</dbReference>
<evidence type="ECO:0000256" key="3">
    <source>
        <dbReference type="ARBA" id="ARBA00023239"/>
    </source>
</evidence>
<dbReference type="InterPro" id="IPR003961">
    <property type="entry name" value="FN3_dom"/>
</dbReference>
<dbReference type="SUPFAM" id="SSF49785">
    <property type="entry name" value="Galactose-binding domain-like"/>
    <property type="match status" value="3"/>
</dbReference>
<keyword evidence="4" id="KW-0326">Glycosidase</keyword>
<evidence type="ECO:0000256" key="4">
    <source>
        <dbReference type="ARBA" id="ARBA00023295"/>
    </source>
</evidence>
<name>A0ABY4IRV9_9MICO</name>
<evidence type="ECO:0000256" key="1">
    <source>
        <dbReference type="ARBA" id="ARBA00006699"/>
    </source>
</evidence>
<feature type="domain" description="F5/8 type C" evidence="9">
    <location>
        <begin position="708"/>
        <end position="797"/>
    </location>
</feature>
<dbReference type="SUPFAM" id="SSF74650">
    <property type="entry name" value="Galactose mutarotase-like"/>
    <property type="match status" value="1"/>
</dbReference>
<dbReference type="InterPro" id="IPR011071">
    <property type="entry name" value="Lyase_8-like_C"/>
</dbReference>
<feature type="domain" description="F5/8 type C" evidence="9">
    <location>
        <begin position="828"/>
        <end position="972"/>
    </location>
</feature>
<dbReference type="PANTHER" id="PTHR38481:SF1">
    <property type="entry name" value="HYALURONATE LYASE"/>
    <property type="match status" value="1"/>
</dbReference>
<dbReference type="Proteomes" id="UP000831963">
    <property type="component" value="Chromosome"/>
</dbReference>
<keyword evidence="3" id="KW-0456">Lyase</keyword>
<keyword evidence="7" id="KW-0472">Membrane</keyword>
<dbReference type="Pfam" id="PF02884">
    <property type="entry name" value="Lyase_8_C"/>
    <property type="match status" value="1"/>
</dbReference>
<dbReference type="Gene3D" id="1.50.10.100">
    <property type="entry name" value="Chondroitin AC/alginate lyase"/>
    <property type="match status" value="1"/>
</dbReference>
<dbReference type="SUPFAM" id="SSF49265">
    <property type="entry name" value="Fibronectin type III"/>
    <property type="match status" value="1"/>
</dbReference>
<dbReference type="Pfam" id="PF00754">
    <property type="entry name" value="F5_F8_type_C"/>
    <property type="match status" value="1"/>
</dbReference>
<dbReference type="InterPro" id="IPR011013">
    <property type="entry name" value="Gal_mutarotase_sf_dom"/>
</dbReference>
<dbReference type="InterPro" id="IPR003159">
    <property type="entry name" value="Lyase_8_central_dom"/>
</dbReference>